<dbReference type="Proteomes" id="UP000198571">
    <property type="component" value="Unassembled WGS sequence"/>
</dbReference>
<sequence>MHIKRWDMWVKLADAPAQKIDDKTYKIAVFDNVKHINGKKYGLFSRFITISREEMEEDI</sequence>
<reference evidence="2" key="1">
    <citation type="submission" date="2016-10" db="EMBL/GenBank/DDBJ databases">
        <authorList>
            <person name="Varghese N."/>
            <person name="Submissions S."/>
        </authorList>
    </citation>
    <scope>NUCLEOTIDE SEQUENCE [LARGE SCALE GENOMIC DNA]</scope>
    <source>
        <strain evidence="2">S9</strain>
    </source>
</reference>
<dbReference type="AlphaFoldDB" id="A0A1H9U236"/>
<evidence type="ECO:0000313" key="2">
    <source>
        <dbReference type="Proteomes" id="UP000198571"/>
    </source>
</evidence>
<dbReference type="STRING" id="1601833.SAMN05518684_106241"/>
<organism evidence="1 2">
    <name type="scientific">Salipaludibacillus aurantiacus</name>
    <dbReference type="NCBI Taxonomy" id="1601833"/>
    <lineage>
        <taxon>Bacteria</taxon>
        <taxon>Bacillati</taxon>
        <taxon>Bacillota</taxon>
        <taxon>Bacilli</taxon>
        <taxon>Bacillales</taxon>
        <taxon>Bacillaceae</taxon>
    </lineage>
</organism>
<gene>
    <name evidence="1" type="ORF">SAMN05518684_106241</name>
</gene>
<name>A0A1H9U236_9BACI</name>
<evidence type="ECO:0000313" key="1">
    <source>
        <dbReference type="EMBL" id="SES03318.1"/>
    </source>
</evidence>
<keyword evidence="2" id="KW-1185">Reference proteome</keyword>
<dbReference type="RefSeq" id="WP_093051029.1">
    <property type="nucleotide sequence ID" value="NZ_FOGT01000006.1"/>
</dbReference>
<dbReference type="EMBL" id="FOGT01000006">
    <property type="protein sequence ID" value="SES03318.1"/>
    <property type="molecule type" value="Genomic_DNA"/>
</dbReference>
<accession>A0A1H9U236</accession>
<protein>
    <submittedName>
        <fullName evidence="1">Uncharacterized protein</fullName>
    </submittedName>
</protein>
<proteinExistence type="predicted"/>